<dbReference type="GO" id="GO:0015276">
    <property type="term" value="F:ligand-gated monoatomic ion channel activity"/>
    <property type="evidence" value="ECO:0007669"/>
    <property type="project" value="InterPro"/>
</dbReference>
<proteinExistence type="predicted"/>
<sequence length="276" mass="30015">MMNRKGLALVISFGLVLIVLLCGCTGTDNTASSPEATPVNEQQAPVEQPAGQSLKVGIDAAYQPFSMIGSDGKAAGFDVESMKWIAKDQGYEVEFIPIAWDGIIPALQAGKIDLVYAGMTITEERKEKVNFSKPYWKVNQMVVVKEGSPITLDDVKNGSVSIGTQRGCTAAIWIDENLVNTSLMPSENLKLYDNTPLAVDDLISGRIDAVMYDSTVMNDIIAGKPASKIGFIETNEEFGIAVRKDDTELLEKLNTGLDNLMKSPEWDALIAKYNLE</sequence>
<dbReference type="PANTHER" id="PTHR35936">
    <property type="entry name" value="MEMBRANE-BOUND LYTIC MUREIN TRANSGLYCOSYLASE F"/>
    <property type="match status" value="1"/>
</dbReference>
<dbReference type="PANTHER" id="PTHR35936:SF17">
    <property type="entry name" value="ARGININE-BINDING EXTRACELLULAR PROTEIN ARTP"/>
    <property type="match status" value="1"/>
</dbReference>
<dbReference type="Pfam" id="PF00497">
    <property type="entry name" value="SBP_bac_3"/>
    <property type="match status" value="1"/>
</dbReference>
<feature type="domain" description="Ionotropic glutamate receptor C-terminal" evidence="3">
    <location>
        <begin position="53"/>
        <end position="268"/>
    </location>
</feature>
<accession>A0A2V2N185</accession>
<dbReference type="Proteomes" id="UP000245934">
    <property type="component" value="Unassembled WGS sequence"/>
</dbReference>
<dbReference type="RefSeq" id="WP_109942104.1">
    <property type="nucleotide sequence ID" value="NZ_CP176366.1"/>
</dbReference>
<dbReference type="SUPFAM" id="SSF53850">
    <property type="entry name" value="Periplasmic binding protein-like II"/>
    <property type="match status" value="1"/>
</dbReference>
<dbReference type="InterPro" id="IPR001638">
    <property type="entry name" value="Solute-binding_3/MltF_N"/>
</dbReference>
<dbReference type="SMART" id="SM00079">
    <property type="entry name" value="PBPe"/>
    <property type="match status" value="1"/>
</dbReference>
<keyword evidence="1" id="KW-0732">Signal</keyword>
<reference evidence="4 5" key="1">
    <citation type="submission" date="2018-05" db="EMBL/GenBank/DDBJ databases">
        <title>Draft genome of Methanospirillum stamsii Pt1.</title>
        <authorList>
            <person name="Dueholm M.S."/>
            <person name="Nielsen P.H."/>
            <person name="Bakmann L.F."/>
            <person name="Otzen D.E."/>
        </authorList>
    </citation>
    <scope>NUCLEOTIDE SEQUENCE [LARGE SCALE GENOMIC DNA]</scope>
    <source>
        <strain evidence="4 5">Pt1</strain>
    </source>
</reference>
<dbReference type="OrthoDB" id="30671at2157"/>
<evidence type="ECO:0000313" key="5">
    <source>
        <dbReference type="Proteomes" id="UP000245934"/>
    </source>
</evidence>
<organism evidence="4 5">
    <name type="scientific">Methanospirillum stamsii</name>
    <dbReference type="NCBI Taxonomy" id="1277351"/>
    <lineage>
        <taxon>Archaea</taxon>
        <taxon>Methanobacteriati</taxon>
        <taxon>Methanobacteriota</taxon>
        <taxon>Stenosarchaea group</taxon>
        <taxon>Methanomicrobia</taxon>
        <taxon>Methanomicrobiales</taxon>
        <taxon>Methanospirillaceae</taxon>
        <taxon>Methanospirillum</taxon>
    </lineage>
</organism>
<evidence type="ECO:0000259" key="3">
    <source>
        <dbReference type="SMART" id="SM00079"/>
    </source>
</evidence>
<dbReference type="InterPro" id="IPR001320">
    <property type="entry name" value="Iontro_rcpt_C"/>
</dbReference>
<feature type="domain" description="Solute-binding protein family 3/N-terminal" evidence="2">
    <location>
        <begin position="53"/>
        <end position="276"/>
    </location>
</feature>
<name>A0A2V2N185_9EURY</name>
<keyword evidence="5" id="KW-1185">Reference proteome</keyword>
<comment type="caution">
    <text evidence="4">The sequence shown here is derived from an EMBL/GenBank/DDBJ whole genome shotgun (WGS) entry which is preliminary data.</text>
</comment>
<dbReference type="CDD" id="cd13624">
    <property type="entry name" value="PBP2_Arg_Lys_His"/>
    <property type="match status" value="1"/>
</dbReference>
<dbReference type="AlphaFoldDB" id="A0A2V2N185"/>
<evidence type="ECO:0000259" key="2">
    <source>
        <dbReference type="SMART" id="SM00062"/>
    </source>
</evidence>
<dbReference type="GeneID" id="97609816"/>
<dbReference type="Gene3D" id="3.40.190.10">
    <property type="entry name" value="Periplasmic binding protein-like II"/>
    <property type="match status" value="2"/>
</dbReference>
<protein>
    <submittedName>
        <fullName evidence="4">ABC transporter substrate-binding protein</fullName>
    </submittedName>
</protein>
<dbReference type="PROSITE" id="PS51257">
    <property type="entry name" value="PROKAR_LIPOPROTEIN"/>
    <property type="match status" value="1"/>
</dbReference>
<dbReference type="SMART" id="SM00062">
    <property type="entry name" value="PBPb"/>
    <property type="match status" value="1"/>
</dbReference>
<dbReference type="EMBL" id="QGMZ01000044">
    <property type="protein sequence ID" value="PWR70278.1"/>
    <property type="molecule type" value="Genomic_DNA"/>
</dbReference>
<evidence type="ECO:0000313" key="4">
    <source>
        <dbReference type="EMBL" id="PWR70278.1"/>
    </source>
</evidence>
<dbReference type="GO" id="GO:0016020">
    <property type="term" value="C:membrane"/>
    <property type="evidence" value="ECO:0007669"/>
    <property type="project" value="InterPro"/>
</dbReference>
<gene>
    <name evidence="4" type="ORF">DLD82_15825</name>
</gene>
<evidence type="ECO:0000256" key="1">
    <source>
        <dbReference type="ARBA" id="ARBA00022729"/>
    </source>
</evidence>